<reference evidence="1" key="1">
    <citation type="submission" date="2014-11" db="EMBL/GenBank/DDBJ databases">
        <authorList>
            <person name="Amaro Gonzalez C."/>
        </authorList>
    </citation>
    <scope>NUCLEOTIDE SEQUENCE</scope>
</reference>
<protein>
    <submittedName>
        <fullName evidence="1">Uncharacterized protein</fullName>
    </submittedName>
</protein>
<proteinExistence type="predicted"/>
<organism evidence="1">
    <name type="scientific">Anguilla anguilla</name>
    <name type="common">European freshwater eel</name>
    <name type="synonym">Muraena anguilla</name>
    <dbReference type="NCBI Taxonomy" id="7936"/>
    <lineage>
        <taxon>Eukaryota</taxon>
        <taxon>Metazoa</taxon>
        <taxon>Chordata</taxon>
        <taxon>Craniata</taxon>
        <taxon>Vertebrata</taxon>
        <taxon>Euteleostomi</taxon>
        <taxon>Actinopterygii</taxon>
        <taxon>Neopterygii</taxon>
        <taxon>Teleostei</taxon>
        <taxon>Anguilliformes</taxon>
        <taxon>Anguillidae</taxon>
        <taxon>Anguilla</taxon>
    </lineage>
</organism>
<dbReference type="EMBL" id="GBXM01053949">
    <property type="protein sequence ID" value="JAH54628.1"/>
    <property type="molecule type" value="Transcribed_RNA"/>
</dbReference>
<accession>A0A0E9TPG5</accession>
<name>A0A0E9TPG5_ANGAN</name>
<sequence>MQIKIILLPTCLMA</sequence>
<reference evidence="1" key="2">
    <citation type="journal article" date="2015" name="Fish Shellfish Immunol.">
        <title>Early steps in the European eel (Anguilla anguilla)-Vibrio vulnificus interaction in the gills: Role of the RtxA13 toxin.</title>
        <authorList>
            <person name="Callol A."/>
            <person name="Pajuelo D."/>
            <person name="Ebbesson L."/>
            <person name="Teles M."/>
            <person name="MacKenzie S."/>
            <person name="Amaro C."/>
        </authorList>
    </citation>
    <scope>NUCLEOTIDE SEQUENCE</scope>
</reference>
<evidence type="ECO:0000313" key="1">
    <source>
        <dbReference type="EMBL" id="JAH54628.1"/>
    </source>
</evidence>